<dbReference type="GeneID" id="70288683"/>
<keyword evidence="2" id="KW-0812">Transmembrane</keyword>
<dbReference type="PANTHER" id="PTHR33604">
    <property type="entry name" value="OSJNBA0004B13.7 PROTEIN"/>
    <property type="match status" value="1"/>
</dbReference>
<organism evidence="3 4">
    <name type="scientific">Emericellopsis atlantica</name>
    <dbReference type="NCBI Taxonomy" id="2614577"/>
    <lineage>
        <taxon>Eukaryota</taxon>
        <taxon>Fungi</taxon>
        <taxon>Dikarya</taxon>
        <taxon>Ascomycota</taxon>
        <taxon>Pezizomycotina</taxon>
        <taxon>Sordariomycetes</taxon>
        <taxon>Hypocreomycetidae</taxon>
        <taxon>Hypocreales</taxon>
        <taxon>Bionectriaceae</taxon>
        <taxon>Emericellopsis</taxon>
    </lineage>
</organism>
<dbReference type="PANTHER" id="PTHR33604:SF3">
    <property type="entry name" value="OSJNBA0004B13.7 PROTEIN"/>
    <property type="match status" value="1"/>
</dbReference>
<evidence type="ECO:0000313" key="4">
    <source>
        <dbReference type="Proteomes" id="UP000887229"/>
    </source>
</evidence>
<feature type="region of interest" description="Disordered" evidence="1">
    <location>
        <begin position="30"/>
        <end position="51"/>
    </location>
</feature>
<sequence>MMPAHTSRARAMSRLWASDEELAKKDDDHLPVRQHQHQHQGPNGQWQAAVRTPRRRSVARLLAYIAVALLLFYALSQAFTSSPHGDTSDLIPSSTFNGRPPPGRGSTGSTEEAHDAASSVQKPKTYNGAIKLPGLGQSLHAIAATEGKKPKNRNVLFAAASLKSASALLPLACQMALERRNYVHFAFMGRSDVPLQELVKINGIDDTCQMILHDARPDHAVDSTEQRMALCSARAMYHINTYMHPQAIFIDSTSAEESYFLRGLRDQTRGTASAIIELPERPGMRLAWITKLDSAALAAWDKITIDILVQAPTSGAGNIMRLLTSLSRVDIAAVPVPHLTVDLPHKTERQTEKFLADFQWPPRTGANAHLPNMLSLHRRIPRTKLSAEESSVRFLESFWPKSKSHSYVLVLSPHTEVTPQFLHYLKFSILHYRHSNSAAVQDWDAQMMGLSLATPTKLLDGSSPLAAPAPGEGAGSSFLWQAPLSDAMVIPGDKWMELHGFISHILELQALSTESPPLLAHKEISKKYPSWLEYVLQLSRIRGYYCVYPGQETSRVVVGVHNDLPDVPEEYSEDDEARRDAMGEDVGDDATAVFEPHWHVDILHTLPNGGKLPNLRSLPMLSWDGKESSATALDDDAAAYRARFMTEVGPCKDEQLERQPHTFADDLFCYM</sequence>
<dbReference type="Proteomes" id="UP000887229">
    <property type="component" value="Unassembled WGS sequence"/>
</dbReference>
<dbReference type="EMBL" id="MU251258">
    <property type="protein sequence ID" value="KAG9253232.1"/>
    <property type="molecule type" value="Genomic_DNA"/>
</dbReference>
<name>A0A9P7ZK95_9HYPO</name>
<dbReference type="AlphaFoldDB" id="A0A9P7ZK95"/>
<keyword evidence="4" id="KW-1185">Reference proteome</keyword>
<accession>A0A9P7ZK95</accession>
<dbReference type="OrthoDB" id="5397682at2759"/>
<evidence type="ECO:0000313" key="3">
    <source>
        <dbReference type="EMBL" id="KAG9253232.1"/>
    </source>
</evidence>
<feature type="compositionally biased region" description="Polar residues" evidence="1">
    <location>
        <begin position="84"/>
        <end position="97"/>
    </location>
</feature>
<keyword evidence="2" id="KW-1133">Transmembrane helix</keyword>
<comment type="caution">
    <text evidence="3">The sequence shown here is derived from an EMBL/GenBank/DDBJ whole genome shotgun (WGS) entry which is preliminary data.</text>
</comment>
<gene>
    <name evidence="3" type="ORF">F5Z01DRAFT_158319</name>
</gene>
<keyword evidence="2" id="KW-0472">Membrane</keyword>
<reference evidence="3" key="1">
    <citation type="journal article" date="2021" name="IMA Fungus">
        <title>Genomic characterization of three marine fungi, including Emericellopsis atlantica sp. nov. with signatures of a generalist lifestyle and marine biomass degradation.</title>
        <authorList>
            <person name="Hagestad O.C."/>
            <person name="Hou L."/>
            <person name="Andersen J.H."/>
            <person name="Hansen E.H."/>
            <person name="Altermark B."/>
            <person name="Li C."/>
            <person name="Kuhnert E."/>
            <person name="Cox R.J."/>
            <person name="Crous P.W."/>
            <person name="Spatafora J.W."/>
            <person name="Lail K."/>
            <person name="Amirebrahimi M."/>
            <person name="Lipzen A."/>
            <person name="Pangilinan J."/>
            <person name="Andreopoulos W."/>
            <person name="Hayes R.D."/>
            <person name="Ng V."/>
            <person name="Grigoriev I.V."/>
            <person name="Jackson S.A."/>
            <person name="Sutton T.D.S."/>
            <person name="Dobson A.D.W."/>
            <person name="Rama T."/>
        </authorList>
    </citation>
    <scope>NUCLEOTIDE SEQUENCE</scope>
    <source>
        <strain evidence="3">TS7</strain>
    </source>
</reference>
<evidence type="ECO:0000256" key="1">
    <source>
        <dbReference type="SAM" id="MobiDB-lite"/>
    </source>
</evidence>
<evidence type="ECO:0008006" key="5">
    <source>
        <dbReference type="Google" id="ProtNLM"/>
    </source>
</evidence>
<feature type="transmembrane region" description="Helical" evidence="2">
    <location>
        <begin position="61"/>
        <end position="79"/>
    </location>
</feature>
<dbReference type="RefSeq" id="XP_046117156.1">
    <property type="nucleotide sequence ID" value="XM_046257780.1"/>
</dbReference>
<evidence type="ECO:0000256" key="2">
    <source>
        <dbReference type="SAM" id="Phobius"/>
    </source>
</evidence>
<feature type="region of interest" description="Disordered" evidence="1">
    <location>
        <begin position="84"/>
        <end position="123"/>
    </location>
</feature>
<proteinExistence type="predicted"/>
<protein>
    <recommendedName>
        <fullName evidence="5">Glycosyltransferase 2</fullName>
    </recommendedName>
</protein>